<dbReference type="GO" id="GO:0008168">
    <property type="term" value="F:methyltransferase activity"/>
    <property type="evidence" value="ECO:0007669"/>
    <property type="project" value="UniProtKB-KW"/>
</dbReference>
<dbReference type="SUPFAM" id="SSF53335">
    <property type="entry name" value="S-adenosyl-L-methionine-dependent methyltransferases"/>
    <property type="match status" value="1"/>
</dbReference>
<dbReference type="InterPro" id="IPR029063">
    <property type="entry name" value="SAM-dependent_MTases_sf"/>
</dbReference>
<dbReference type="Pfam" id="PF13578">
    <property type="entry name" value="Methyltransf_24"/>
    <property type="match status" value="1"/>
</dbReference>
<dbReference type="GO" id="GO:0032259">
    <property type="term" value="P:methylation"/>
    <property type="evidence" value="ECO:0007669"/>
    <property type="project" value="UniProtKB-KW"/>
</dbReference>
<dbReference type="EMBL" id="JAEHHL010000002">
    <property type="protein sequence ID" value="MBK0398983.1"/>
    <property type="molecule type" value="Genomic_DNA"/>
</dbReference>
<organism evidence="1 2">
    <name type="scientific">Thermohalobaculum xanthum</name>
    <dbReference type="NCBI Taxonomy" id="2753746"/>
    <lineage>
        <taxon>Bacteria</taxon>
        <taxon>Pseudomonadati</taxon>
        <taxon>Pseudomonadota</taxon>
        <taxon>Alphaproteobacteria</taxon>
        <taxon>Rhodobacterales</taxon>
        <taxon>Paracoccaceae</taxon>
        <taxon>Thermohalobaculum</taxon>
    </lineage>
</organism>
<dbReference type="RefSeq" id="WP_200608759.1">
    <property type="nucleotide sequence ID" value="NZ_JAEHHL010000002.1"/>
</dbReference>
<proteinExistence type="predicted"/>
<evidence type="ECO:0000313" key="2">
    <source>
        <dbReference type="Proteomes" id="UP000655420"/>
    </source>
</evidence>
<name>A0A8J7SD26_9RHOB</name>
<reference evidence="1" key="1">
    <citation type="submission" date="2020-12" db="EMBL/GenBank/DDBJ databases">
        <title>Bacterial taxonomy.</title>
        <authorList>
            <person name="Pan X."/>
        </authorList>
    </citation>
    <scope>NUCLEOTIDE SEQUENCE</scope>
    <source>
        <strain evidence="1">M0105</strain>
    </source>
</reference>
<comment type="caution">
    <text evidence="1">The sequence shown here is derived from an EMBL/GenBank/DDBJ whole genome shotgun (WGS) entry which is preliminary data.</text>
</comment>
<dbReference type="Gene3D" id="3.40.50.150">
    <property type="entry name" value="Vaccinia Virus protein VP39"/>
    <property type="match status" value="1"/>
</dbReference>
<gene>
    <name evidence="1" type="ORF">H0I76_07265</name>
</gene>
<keyword evidence="1" id="KW-0808">Transferase</keyword>
<keyword evidence="1" id="KW-0489">Methyltransferase</keyword>
<dbReference type="Proteomes" id="UP000655420">
    <property type="component" value="Unassembled WGS sequence"/>
</dbReference>
<keyword evidence="2" id="KW-1185">Reference proteome</keyword>
<accession>A0A8J7SD26</accession>
<sequence>MARLDDNDAGPRAGIRAGALPLRLRWRRFVMGLSTLLGRPRGFFSPYRYAGSVSGGDGYPEIEAILGTAWDEMESVLGVIAEEADALAAFRGPAPRPRWDQLWFPRLDGAAAYVIAAGSGAGRVVEVGSGHSTRFLAQALDDAGQGGRITCIDPEPRAVLDGLDVEWRREVLGPQHLPLFDALEPGDIAFFDSSHLLWPGTDVDMIFSRILPRLAPGVLVHLHDIFLPDPYPVAWEWRGYTEQTGLAGWLASGAYKPIWASHFARTRMGAAEAPGVADLPMPEGAFESSLWLVRAAQ</sequence>
<protein>
    <submittedName>
        <fullName evidence="1">Class I SAM-dependent methyltransferase</fullName>
    </submittedName>
</protein>
<dbReference type="AlphaFoldDB" id="A0A8J7SD26"/>
<evidence type="ECO:0000313" key="1">
    <source>
        <dbReference type="EMBL" id="MBK0398983.1"/>
    </source>
</evidence>